<name>A0A931IW15_9BURK</name>
<reference evidence="1" key="1">
    <citation type="submission" date="2020-12" db="EMBL/GenBank/DDBJ databases">
        <title>The genome sequence of Inhella sp. 4Y17.</title>
        <authorList>
            <person name="Liu Y."/>
        </authorList>
    </citation>
    <scope>NUCLEOTIDE SEQUENCE</scope>
    <source>
        <strain evidence="1">4Y10</strain>
    </source>
</reference>
<dbReference type="AlphaFoldDB" id="A0A931IW15"/>
<organism evidence="1 2">
    <name type="scientific">Inhella gelatinilytica</name>
    <dbReference type="NCBI Taxonomy" id="2795030"/>
    <lineage>
        <taxon>Bacteria</taxon>
        <taxon>Pseudomonadati</taxon>
        <taxon>Pseudomonadota</taxon>
        <taxon>Betaproteobacteria</taxon>
        <taxon>Burkholderiales</taxon>
        <taxon>Sphaerotilaceae</taxon>
        <taxon>Inhella</taxon>
    </lineage>
</organism>
<evidence type="ECO:0000313" key="1">
    <source>
        <dbReference type="EMBL" id="MBH9553852.1"/>
    </source>
</evidence>
<sequence>MWPSHSKSASIPRQHRVCVLAVAACLPACGGGGEELSATASESHRQPLSVAVQPAAPIAQPSAAIDTTPTYDSLSGMLSLTGVPVNIEGGRTCYDASLRTLSTAPTYRLEVTSATARSCANPLPAWGGFDAATGLLTLTGLRVVMGADSRCFNVELTQRAAPTLQFELTGARAMPCDDPSAQFTMAQTLSDGAQRTTLAFAGLALLTGNLEAQSFFPPGKVADYTGFQYLRDNDPDNMGHNTSFLTRIANNLLFILKDEQLAKLKALAAAQLPLSNEYGLRRFALMKAFRRLADGDLPLGSPGLNLAAVQTASRELYLLDGQIAFDRAVLYADILRSLDATQLAYLAAMKGKGWSSWPDVTDAQVRNKLQGLPAGTAVAVMTYASDLYSWWAGSLAADVYFCPERHGTYFGSFYIKDAPAIGHEGYSIDEQLTATAGAVLVDAGLGYVNPTQAQLMSSLVDRQRGHLYGTPGANIVEVRTEIATLLRSLQDPRTSPQTVQARVQELSARYGDLDGANNHAYATVFAAVKNSLSAEQKTKLTALRKTILSGRYADGTAFDFSGAATAYLYAEPIKDSTVLVPYLANNDRFFAAP</sequence>
<dbReference type="Proteomes" id="UP000620139">
    <property type="component" value="Unassembled WGS sequence"/>
</dbReference>
<accession>A0A931IW15</accession>
<keyword evidence="2" id="KW-1185">Reference proteome</keyword>
<comment type="caution">
    <text evidence="1">The sequence shown here is derived from an EMBL/GenBank/DDBJ whole genome shotgun (WGS) entry which is preliminary data.</text>
</comment>
<evidence type="ECO:0000313" key="2">
    <source>
        <dbReference type="Proteomes" id="UP000620139"/>
    </source>
</evidence>
<proteinExistence type="predicted"/>
<dbReference type="EMBL" id="JAEDAL010000007">
    <property type="protein sequence ID" value="MBH9553852.1"/>
    <property type="molecule type" value="Genomic_DNA"/>
</dbReference>
<dbReference type="RefSeq" id="WP_198101467.1">
    <property type="nucleotide sequence ID" value="NZ_JAEDAL010000007.1"/>
</dbReference>
<protein>
    <submittedName>
        <fullName evidence="1">Uncharacterized protein</fullName>
    </submittedName>
</protein>
<gene>
    <name evidence="1" type="ORF">I7X43_13470</name>
</gene>